<dbReference type="CTD" id="60526"/>
<dbReference type="GO" id="GO:0160077">
    <property type="term" value="P:lipid droplet fusion"/>
    <property type="evidence" value="ECO:0007669"/>
    <property type="project" value="Ensembl"/>
</dbReference>
<sequence>MASEVEEQIPVHEEFFLCGGVETKIIKCGPWTNLFEKQGVSKPEQLIFIIPGNPGYSPFYVPFAKALYTLMKSRFPVWIISHAGFSVKPKDKKVLTAPQEESNAQKIEDVYGLNGQIEHKIAFLRAHVPKDVKLILIGHSVGTYMTLHVMKRAPELPVVHAFLLFPTIERISESPNGKFATPFLCQFRYLLYATSYLLFKPCPEVIKSFIIQKLAGQMNFKLELPLTDILQPFCLANAAYLGSQEMVQIVKRDDDIIKEFLPKLKFYYGKVDGWCPVKYYEDMKKDFPEGNIYLCEKGIPHAFVLDFSQEMATIVAEWINNRPPRK</sequence>
<evidence type="ECO:0000256" key="2">
    <source>
        <dbReference type="ARBA" id="ARBA00004502"/>
    </source>
</evidence>
<dbReference type="RefSeq" id="XP_029340574.1">
    <property type="nucleotide sequence ID" value="XM_029484714.1"/>
</dbReference>
<evidence type="ECO:0000256" key="8">
    <source>
        <dbReference type="ARBA" id="ARBA00031924"/>
    </source>
</evidence>
<name>A0A6P5QLH2_MUSCR</name>
<dbReference type="GO" id="GO:0004771">
    <property type="term" value="F:sterol ester esterase activity"/>
    <property type="evidence" value="ECO:0007669"/>
    <property type="project" value="UniProtKB-EC"/>
</dbReference>
<accession>A0A6P5QLH2</accession>
<reference evidence="13 14" key="1">
    <citation type="submission" date="2025-04" db="UniProtKB">
        <authorList>
            <consortium name="RefSeq"/>
        </authorList>
    </citation>
    <scope>IDENTIFICATION</scope>
</reference>
<evidence type="ECO:0000313" key="14">
    <source>
        <dbReference type="RefSeq" id="XP_029340574.1"/>
    </source>
</evidence>
<comment type="function">
    <text evidence="11">Probable serine lipid hydrolase associated with lipid droplets. Has low cholesterol esterase activity. Appears to lack triglyceride lipase activity. Involved in cholesterol and triglyceride homeostasis; stimulates cellular triglyceride accumulation and cellular cholesterol release. Acts antagonistically with PNPLA2/ATGL in regulation of cellular lipid stores. May regulate triglyceride accumulation indirectly through stimulation of PNPLA2/ATGL ubiquitination and proteasomal degradation. Promotes microtubule-dependent lipid droplet fusion. Highly expressed in macrophage-rich areas in atherosclerotic lesions, suggesting that it could promote cholesterol ester turnover in macrophages.</text>
</comment>
<evidence type="ECO:0000313" key="12">
    <source>
        <dbReference type="Proteomes" id="UP000515126"/>
    </source>
</evidence>
<comment type="catalytic activity">
    <reaction evidence="10">
        <text>a cholesterol ester + H2O = cholesterol + a fatty acid + H(+)</text>
        <dbReference type="Rhea" id="RHEA:36403"/>
        <dbReference type="ChEBI" id="CHEBI:15377"/>
        <dbReference type="ChEBI" id="CHEBI:15378"/>
        <dbReference type="ChEBI" id="CHEBI:16113"/>
        <dbReference type="ChEBI" id="CHEBI:17002"/>
        <dbReference type="ChEBI" id="CHEBI:28868"/>
        <dbReference type="EC" id="3.1.1.13"/>
    </reaction>
    <physiologicalReaction direction="left-to-right" evidence="10">
        <dbReference type="Rhea" id="RHEA:36404"/>
    </physiologicalReaction>
</comment>
<dbReference type="ESTHER" id="muscr-a0a6p5qlh2">
    <property type="family name" value="LIDHydrolase"/>
</dbReference>
<proteinExistence type="inferred from homology"/>
<comment type="subcellular location">
    <subcellularLocation>
        <location evidence="1">Endoplasmic reticulum</location>
    </subcellularLocation>
    <subcellularLocation>
        <location evidence="2">Lipid droplet</location>
    </subcellularLocation>
</comment>
<gene>
    <name evidence="13 14" type="primary">Ldah</name>
</gene>
<dbReference type="GO" id="GO:0042632">
    <property type="term" value="P:cholesterol homeostasis"/>
    <property type="evidence" value="ECO:0007669"/>
    <property type="project" value="Ensembl"/>
</dbReference>
<protein>
    <recommendedName>
        <fullName evidence="4">Lipid droplet-associated hydrolase</fullName>
        <ecNumber evidence="9">3.1.1.13</ecNumber>
    </recommendedName>
    <alternativeName>
        <fullName evidence="8">Lipid droplet-associated serine hydrolase</fullName>
    </alternativeName>
</protein>
<evidence type="ECO:0000256" key="11">
    <source>
        <dbReference type="ARBA" id="ARBA00054460"/>
    </source>
</evidence>
<dbReference type="GO" id="GO:0005811">
    <property type="term" value="C:lipid droplet"/>
    <property type="evidence" value="ECO:0007669"/>
    <property type="project" value="UniProtKB-SubCell"/>
</dbReference>
<dbReference type="FunFam" id="3.40.50.1820:FF:000068">
    <property type="entry name" value="Lipid droplet associated hydrolase"/>
    <property type="match status" value="1"/>
</dbReference>
<dbReference type="GO" id="GO:0035356">
    <property type="term" value="P:intracellular triglyceride homeostasis"/>
    <property type="evidence" value="ECO:0007669"/>
    <property type="project" value="Ensembl"/>
</dbReference>
<dbReference type="InterPro" id="IPR029058">
    <property type="entry name" value="AB_hydrolase_fold"/>
</dbReference>
<dbReference type="Proteomes" id="UP000515126">
    <property type="component" value="Chromosome 12"/>
</dbReference>
<dbReference type="Gene3D" id="3.40.50.1820">
    <property type="entry name" value="alpha/beta hydrolase"/>
    <property type="match status" value="1"/>
</dbReference>
<evidence type="ECO:0000313" key="13">
    <source>
        <dbReference type="RefSeq" id="XP_021034530.1"/>
    </source>
</evidence>
<dbReference type="PANTHER" id="PTHR13390">
    <property type="entry name" value="LIPASE"/>
    <property type="match status" value="1"/>
</dbReference>
<keyword evidence="5" id="KW-0551">Lipid droplet</keyword>
<evidence type="ECO:0000256" key="3">
    <source>
        <dbReference type="ARBA" id="ARBA00008300"/>
    </source>
</evidence>
<evidence type="ECO:0000256" key="10">
    <source>
        <dbReference type="ARBA" id="ARBA00049527"/>
    </source>
</evidence>
<comment type="similarity">
    <text evidence="3">Belongs to the AB hydrolase superfamily. LDAH family.</text>
</comment>
<keyword evidence="12" id="KW-1185">Reference proteome</keyword>
<dbReference type="InterPro" id="IPR019363">
    <property type="entry name" value="LDAH"/>
</dbReference>
<dbReference type="EC" id="3.1.1.13" evidence="9"/>
<keyword evidence="7" id="KW-0256">Endoplasmic reticulum</keyword>
<dbReference type="KEGG" id="mcal:110306775"/>
<evidence type="ECO:0000256" key="9">
    <source>
        <dbReference type="ARBA" id="ARBA00039150"/>
    </source>
</evidence>
<evidence type="ECO:0000256" key="7">
    <source>
        <dbReference type="ARBA" id="ARBA00022824"/>
    </source>
</evidence>
<dbReference type="GeneID" id="110306775"/>
<dbReference type="RefSeq" id="XP_021034530.1">
    <property type="nucleotide sequence ID" value="XM_021178871.2"/>
</dbReference>
<dbReference type="PANTHER" id="PTHR13390:SF0">
    <property type="entry name" value="LIPID DROPLET-ASSOCIATED HYDROLASE"/>
    <property type="match status" value="1"/>
</dbReference>
<evidence type="ECO:0000256" key="4">
    <source>
        <dbReference type="ARBA" id="ARBA00019242"/>
    </source>
</evidence>
<dbReference type="GO" id="GO:0019915">
    <property type="term" value="P:lipid storage"/>
    <property type="evidence" value="ECO:0007669"/>
    <property type="project" value="InterPro"/>
</dbReference>
<keyword evidence="6 13" id="KW-0378">Hydrolase</keyword>
<evidence type="ECO:0000256" key="5">
    <source>
        <dbReference type="ARBA" id="ARBA00022677"/>
    </source>
</evidence>
<dbReference type="SUPFAM" id="SSF53474">
    <property type="entry name" value="alpha/beta-Hydrolases"/>
    <property type="match status" value="1"/>
</dbReference>
<dbReference type="AlphaFoldDB" id="A0A6P5QLH2"/>
<organism evidence="12 13">
    <name type="scientific">Mus caroli</name>
    <name type="common">Ryukyu mouse</name>
    <name type="synonym">Ricefield mouse</name>
    <dbReference type="NCBI Taxonomy" id="10089"/>
    <lineage>
        <taxon>Eukaryota</taxon>
        <taxon>Metazoa</taxon>
        <taxon>Chordata</taxon>
        <taxon>Craniata</taxon>
        <taxon>Vertebrata</taxon>
        <taxon>Euteleostomi</taxon>
        <taxon>Mammalia</taxon>
        <taxon>Eutheria</taxon>
        <taxon>Euarchontoglires</taxon>
        <taxon>Glires</taxon>
        <taxon>Rodentia</taxon>
        <taxon>Myomorpha</taxon>
        <taxon>Muroidea</taxon>
        <taxon>Muridae</taxon>
        <taxon>Murinae</taxon>
        <taxon>Mus</taxon>
        <taxon>Mus</taxon>
    </lineage>
</organism>
<dbReference type="Pfam" id="PF10230">
    <property type="entry name" value="LIDHydrolase"/>
    <property type="match status" value="1"/>
</dbReference>
<dbReference type="GO" id="GO:0005783">
    <property type="term" value="C:endoplasmic reticulum"/>
    <property type="evidence" value="ECO:0007669"/>
    <property type="project" value="UniProtKB-SubCell"/>
</dbReference>
<evidence type="ECO:0000256" key="1">
    <source>
        <dbReference type="ARBA" id="ARBA00004240"/>
    </source>
</evidence>
<evidence type="ECO:0000256" key="6">
    <source>
        <dbReference type="ARBA" id="ARBA00022801"/>
    </source>
</evidence>